<sequence length="138" mass="15648">AVMPADHIAAYMRAAIDKGNVKTIKNVEVEQIPPKEKPKARVGDPPRKTPPKQAKVEPKPEKSPKGPPKSLDDLTARIASFLPGHSELVVISDRVYYYRVEKKRTLDKEIENHVDFIVSEMGGEWHNESNEWRILKEA</sequence>
<proteinExistence type="predicted"/>
<feature type="compositionally biased region" description="Basic and acidic residues" evidence="1">
    <location>
        <begin position="54"/>
        <end position="72"/>
    </location>
</feature>
<gene>
    <name evidence="2" type="ORF">S01H1_63976</name>
</gene>
<feature type="compositionally biased region" description="Basic and acidic residues" evidence="1">
    <location>
        <begin position="27"/>
        <end position="47"/>
    </location>
</feature>
<name>X0X970_9ZZZZ</name>
<organism evidence="2">
    <name type="scientific">marine sediment metagenome</name>
    <dbReference type="NCBI Taxonomy" id="412755"/>
    <lineage>
        <taxon>unclassified sequences</taxon>
        <taxon>metagenomes</taxon>
        <taxon>ecological metagenomes</taxon>
    </lineage>
</organism>
<dbReference type="EMBL" id="BARS01042135">
    <property type="protein sequence ID" value="GAG39759.1"/>
    <property type="molecule type" value="Genomic_DNA"/>
</dbReference>
<feature type="non-terminal residue" evidence="2">
    <location>
        <position position="1"/>
    </location>
</feature>
<comment type="caution">
    <text evidence="2">The sequence shown here is derived from an EMBL/GenBank/DDBJ whole genome shotgun (WGS) entry which is preliminary data.</text>
</comment>
<dbReference type="AlphaFoldDB" id="X0X970"/>
<evidence type="ECO:0000256" key="1">
    <source>
        <dbReference type="SAM" id="MobiDB-lite"/>
    </source>
</evidence>
<accession>X0X970</accession>
<feature type="region of interest" description="Disordered" evidence="1">
    <location>
        <begin position="27"/>
        <end position="72"/>
    </location>
</feature>
<protein>
    <submittedName>
        <fullName evidence="2">Uncharacterized protein</fullName>
    </submittedName>
</protein>
<evidence type="ECO:0000313" key="2">
    <source>
        <dbReference type="EMBL" id="GAG39759.1"/>
    </source>
</evidence>
<reference evidence="2" key="1">
    <citation type="journal article" date="2014" name="Front. Microbiol.">
        <title>High frequency of phylogenetically diverse reductive dehalogenase-homologous genes in deep subseafloor sedimentary metagenomes.</title>
        <authorList>
            <person name="Kawai M."/>
            <person name="Futagami T."/>
            <person name="Toyoda A."/>
            <person name="Takaki Y."/>
            <person name="Nishi S."/>
            <person name="Hori S."/>
            <person name="Arai W."/>
            <person name="Tsubouchi T."/>
            <person name="Morono Y."/>
            <person name="Uchiyama I."/>
            <person name="Ito T."/>
            <person name="Fujiyama A."/>
            <person name="Inagaki F."/>
            <person name="Takami H."/>
        </authorList>
    </citation>
    <scope>NUCLEOTIDE SEQUENCE</scope>
    <source>
        <strain evidence="2">Expedition CK06-06</strain>
    </source>
</reference>